<dbReference type="Proteomes" id="UP000070620">
    <property type="component" value="Unassembled WGS sequence"/>
</dbReference>
<dbReference type="GO" id="GO:0008758">
    <property type="term" value="F:UDP-2,3-diacylglucosamine hydrolase activity"/>
    <property type="evidence" value="ECO:0007669"/>
    <property type="project" value="TreeGrafter"/>
</dbReference>
<feature type="domain" description="Calcineurin-like phosphoesterase" evidence="7">
    <location>
        <begin position="231"/>
        <end position="399"/>
    </location>
</feature>
<accession>A0A136PWB1</accession>
<dbReference type="InterPro" id="IPR004843">
    <property type="entry name" value="Calcineurin-like_PHP"/>
</dbReference>
<feature type="transmembrane region" description="Helical" evidence="6">
    <location>
        <begin position="55"/>
        <end position="77"/>
    </location>
</feature>
<keyword evidence="2" id="KW-0479">Metal-binding</keyword>
<evidence type="ECO:0000256" key="6">
    <source>
        <dbReference type="SAM" id="Phobius"/>
    </source>
</evidence>
<keyword evidence="6" id="KW-0472">Membrane</keyword>
<comment type="similarity">
    <text evidence="4">Belongs to the metallophosphoesterase superfamily.</text>
</comment>
<dbReference type="FunFam" id="3.60.21.10:FF:000028">
    <property type="entry name" value="Putative metallophosphoesterase"/>
    <property type="match status" value="1"/>
</dbReference>
<dbReference type="AlphaFoldDB" id="A0A136PWB1"/>
<feature type="transmembrane region" description="Helical" evidence="6">
    <location>
        <begin position="184"/>
        <end position="205"/>
    </location>
</feature>
<dbReference type="InterPro" id="IPR051158">
    <property type="entry name" value="Metallophosphoesterase_sf"/>
</dbReference>
<dbReference type="Pfam" id="PF00149">
    <property type="entry name" value="Metallophos"/>
    <property type="match status" value="1"/>
</dbReference>
<evidence type="ECO:0000256" key="4">
    <source>
        <dbReference type="ARBA" id="ARBA00061089"/>
    </source>
</evidence>
<keyword evidence="9" id="KW-1185">Reference proteome</keyword>
<reference evidence="8 9" key="1">
    <citation type="submission" date="2016-01" db="EMBL/GenBank/DDBJ databases">
        <title>Whole genome sequence and analysis of Micromonospora rosaria DSM 803, which can produce antibacterial substance rosamicin.</title>
        <authorList>
            <person name="Yang H."/>
            <person name="He X."/>
            <person name="Zhu D."/>
        </authorList>
    </citation>
    <scope>NUCLEOTIDE SEQUENCE [LARGE SCALE GENOMIC DNA]</scope>
    <source>
        <strain evidence="8 9">DSM 803</strain>
    </source>
</reference>
<keyword evidence="6" id="KW-1133">Transmembrane helix</keyword>
<dbReference type="CDD" id="cd07385">
    <property type="entry name" value="MPP_YkuE_C"/>
    <property type="match status" value="1"/>
</dbReference>
<dbReference type="GO" id="GO:0046872">
    <property type="term" value="F:metal ion binding"/>
    <property type="evidence" value="ECO:0007669"/>
    <property type="project" value="UniProtKB-KW"/>
</dbReference>
<evidence type="ECO:0000259" key="7">
    <source>
        <dbReference type="Pfam" id="PF00149"/>
    </source>
</evidence>
<dbReference type="PANTHER" id="PTHR31302:SF31">
    <property type="entry name" value="PHOSPHODIESTERASE YAEI"/>
    <property type="match status" value="1"/>
</dbReference>
<dbReference type="EMBL" id="LRQV01000017">
    <property type="protein sequence ID" value="KXK62584.1"/>
    <property type="molecule type" value="Genomic_DNA"/>
</dbReference>
<evidence type="ECO:0000313" key="9">
    <source>
        <dbReference type="Proteomes" id="UP000070620"/>
    </source>
</evidence>
<comment type="cofactor">
    <cofactor evidence="1">
        <name>a divalent metal cation</name>
        <dbReference type="ChEBI" id="CHEBI:60240"/>
    </cofactor>
</comment>
<feature type="region of interest" description="Disordered" evidence="5">
    <location>
        <begin position="116"/>
        <end position="180"/>
    </location>
</feature>
<dbReference type="GO" id="GO:0016020">
    <property type="term" value="C:membrane"/>
    <property type="evidence" value="ECO:0007669"/>
    <property type="project" value="GOC"/>
</dbReference>
<feature type="transmembrane region" description="Helical" evidence="6">
    <location>
        <begin position="13"/>
        <end position="35"/>
    </location>
</feature>
<dbReference type="Gene3D" id="3.60.21.10">
    <property type="match status" value="1"/>
</dbReference>
<dbReference type="GO" id="GO:0009245">
    <property type="term" value="P:lipid A biosynthetic process"/>
    <property type="evidence" value="ECO:0007669"/>
    <property type="project" value="TreeGrafter"/>
</dbReference>
<name>A0A136PWB1_9ACTN</name>
<organism evidence="8 9">
    <name type="scientific">Micromonospora rosaria</name>
    <dbReference type="NCBI Taxonomy" id="47874"/>
    <lineage>
        <taxon>Bacteria</taxon>
        <taxon>Bacillati</taxon>
        <taxon>Actinomycetota</taxon>
        <taxon>Actinomycetes</taxon>
        <taxon>Micromonosporales</taxon>
        <taxon>Micromonosporaceae</taxon>
        <taxon>Micromonospora</taxon>
    </lineage>
</organism>
<gene>
    <name evidence="8" type="ORF">AWW66_07885</name>
</gene>
<keyword evidence="6" id="KW-0812">Transmembrane</keyword>
<dbReference type="PANTHER" id="PTHR31302">
    <property type="entry name" value="TRANSMEMBRANE PROTEIN WITH METALLOPHOSPHOESTERASE DOMAIN-RELATED"/>
    <property type="match status" value="1"/>
</dbReference>
<evidence type="ECO:0000256" key="5">
    <source>
        <dbReference type="SAM" id="MobiDB-lite"/>
    </source>
</evidence>
<keyword evidence="3" id="KW-0378">Hydrolase</keyword>
<dbReference type="SUPFAM" id="SSF56300">
    <property type="entry name" value="Metallo-dependent phosphatases"/>
    <property type="match status" value="1"/>
</dbReference>
<protein>
    <recommendedName>
        <fullName evidence="7">Calcineurin-like phosphoesterase domain-containing protein</fullName>
    </recommendedName>
</protein>
<dbReference type="InterPro" id="IPR029052">
    <property type="entry name" value="Metallo-depent_PP-like"/>
</dbReference>
<evidence type="ECO:0000256" key="2">
    <source>
        <dbReference type="ARBA" id="ARBA00022723"/>
    </source>
</evidence>
<evidence type="ECO:0000256" key="1">
    <source>
        <dbReference type="ARBA" id="ARBA00001968"/>
    </source>
</evidence>
<comment type="caution">
    <text evidence="8">The sequence shown here is derived from an EMBL/GenBank/DDBJ whole genome shotgun (WGS) entry which is preliminary data.</text>
</comment>
<feature type="compositionally biased region" description="Low complexity" evidence="5">
    <location>
        <begin position="130"/>
        <end position="166"/>
    </location>
</feature>
<feature type="transmembrane region" description="Helical" evidence="6">
    <location>
        <begin position="83"/>
        <end position="105"/>
    </location>
</feature>
<evidence type="ECO:0000256" key="3">
    <source>
        <dbReference type="ARBA" id="ARBA00022801"/>
    </source>
</evidence>
<sequence length="456" mass="47657">MCCPPSRAAEGGFVLPVLGFVGTLALITGLIHYYLWRRLVRDTTRPGRVRRIGAVVALVLALLVPATMIGTRGGFYWLAWPGYLWLAVMFYLLVLLVLLEVPLLVARLVLRRRAGAGPATTPEPPPAAPQPALVGAGTPDAATATTGGGPAAADGGEPPVAASGPGPTAGGTGTPDHDPGRRLLLARGAAIFAGLTAVGVTGYGVRTALGPLELDRVQIPLAKLPRSMDGLRIATVSDIHLGPLRGRVHTERMVAAINRLDADLVAVVGDLVDGTVAELGEAAAPLRDIRSRYGNFFVTGNHEYYSGVEEWVQEVDRLGLRVLQNQRQEIHARGGVLDLAGVNDVSAAGTGVAAPPDYAAALGDRDTDRPVVLLAHQPVAALEAARFGVDLQLSGHTHGGQIVPFNLLVRLEQPVVSGLGEVDGTKVYVTNGAGFWGPPVRVGANPQITLVELRAT</sequence>
<proteinExistence type="inferred from homology"/>
<evidence type="ECO:0000313" key="8">
    <source>
        <dbReference type="EMBL" id="KXK62584.1"/>
    </source>
</evidence>